<evidence type="ECO:0000313" key="4">
    <source>
        <dbReference type="Proteomes" id="UP001265550"/>
    </source>
</evidence>
<dbReference type="InterPro" id="IPR013096">
    <property type="entry name" value="Cupin_2"/>
</dbReference>
<dbReference type="PANTHER" id="PTHR35848">
    <property type="entry name" value="OXALATE-BINDING PROTEIN"/>
    <property type="match status" value="1"/>
</dbReference>
<organism evidence="3 4">
    <name type="scientific">Hydrogenophaga laconesensis</name>
    <dbReference type="NCBI Taxonomy" id="1805971"/>
    <lineage>
        <taxon>Bacteria</taxon>
        <taxon>Pseudomonadati</taxon>
        <taxon>Pseudomonadota</taxon>
        <taxon>Betaproteobacteria</taxon>
        <taxon>Burkholderiales</taxon>
        <taxon>Comamonadaceae</taxon>
        <taxon>Hydrogenophaga</taxon>
    </lineage>
</organism>
<dbReference type="Proteomes" id="UP001265550">
    <property type="component" value="Unassembled WGS sequence"/>
</dbReference>
<sequence>MNGIAEHKEPPQARTPGAYRAQPGEYVFNFSKVNQILGGPDYSPVFGGCVEGDRMIVALMTAPAGKQSEPHSHPNEQWIFVLEGVMEILVEGQRHTAHPGELIYIPANTVHCGCTPSGKDAKFFTVKDASHSLHGIKVRP</sequence>
<reference evidence="3 4" key="1">
    <citation type="submission" date="2023-07" db="EMBL/GenBank/DDBJ databases">
        <title>Sorghum-associated microbial communities from plants grown in Nebraska, USA.</title>
        <authorList>
            <person name="Schachtman D."/>
        </authorList>
    </citation>
    <scope>NUCLEOTIDE SEQUENCE [LARGE SCALE GENOMIC DNA]</scope>
    <source>
        <strain evidence="3 4">BE240</strain>
    </source>
</reference>
<dbReference type="SUPFAM" id="SSF51182">
    <property type="entry name" value="RmlC-like cupins"/>
    <property type="match status" value="1"/>
</dbReference>
<name>A0ABU1V737_9BURK</name>
<dbReference type="InterPro" id="IPR051610">
    <property type="entry name" value="GPI/OXD"/>
</dbReference>
<dbReference type="RefSeq" id="WP_204732900.1">
    <property type="nucleotide sequence ID" value="NZ_JAVDWE010000002.1"/>
</dbReference>
<evidence type="ECO:0000256" key="1">
    <source>
        <dbReference type="ARBA" id="ARBA00022723"/>
    </source>
</evidence>
<keyword evidence="1" id="KW-0479">Metal-binding</keyword>
<feature type="domain" description="Cupin type-2" evidence="2">
    <location>
        <begin position="59"/>
        <end position="126"/>
    </location>
</feature>
<dbReference type="InterPro" id="IPR014710">
    <property type="entry name" value="RmlC-like_jellyroll"/>
</dbReference>
<dbReference type="InterPro" id="IPR011051">
    <property type="entry name" value="RmlC_Cupin_sf"/>
</dbReference>
<dbReference type="EMBL" id="JAVDWE010000002">
    <property type="protein sequence ID" value="MDR7093217.1"/>
    <property type="molecule type" value="Genomic_DNA"/>
</dbReference>
<dbReference type="Pfam" id="PF07883">
    <property type="entry name" value="Cupin_2"/>
    <property type="match status" value="1"/>
</dbReference>
<proteinExistence type="predicted"/>
<evidence type="ECO:0000259" key="2">
    <source>
        <dbReference type="Pfam" id="PF07883"/>
    </source>
</evidence>
<comment type="caution">
    <text evidence="3">The sequence shown here is derived from an EMBL/GenBank/DDBJ whole genome shotgun (WGS) entry which is preliminary data.</text>
</comment>
<gene>
    <name evidence="3" type="ORF">J2X09_000949</name>
</gene>
<dbReference type="PANTHER" id="PTHR35848:SF6">
    <property type="entry name" value="CUPIN TYPE-2 DOMAIN-CONTAINING PROTEIN"/>
    <property type="match status" value="1"/>
</dbReference>
<accession>A0ABU1V737</accession>
<evidence type="ECO:0000313" key="3">
    <source>
        <dbReference type="EMBL" id="MDR7093217.1"/>
    </source>
</evidence>
<keyword evidence="4" id="KW-1185">Reference proteome</keyword>
<protein>
    <submittedName>
        <fullName evidence="3">Quercetin dioxygenase-like cupin family protein</fullName>
    </submittedName>
</protein>
<dbReference type="Gene3D" id="2.60.120.10">
    <property type="entry name" value="Jelly Rolls"/>
    <property type="match status" value="1"/>
</dbReference>